<keyword evidence="2" id="KW-0391">Immunity</keyword>
<evidence type="ECO:0000256" key="7">
    <source>
        <dbReference type="ARBA" id="ARBA00078071"/>
    </source>
</evidence>
<dbReference type="Gene3D" id="2.60.40.2950">
    <property type="match status" value="1"/>
</dbReference>
<protein>
    <recommendedName>
        <fullName evidence="7">TEP1-F</fullName>
    </recommendedName>
</protein>
<dbReference type="Pfam" id="PF01835">
    <property type="entry name" value="MG2"/>
    <property type="match status" value="1"/>
</dbReference>
<dbReference type="InterPro" id="IPR041555">
    <property type="entry name" value="MG3"/>
</dbReference>
<dbReference type="GO" id="GO:0002376">
    <property type="term" value="P:immune system process"/>
    <property type="evidence" value="ECO:0007669"/>
    <property type="project" value="UniProtKB-KW"/>
</dbReference>
<feature type="domain" description="Macroglobulin" evidence="9">
    <location>
        <begin position="132"/>
        <end position="202"/>
    </location>
</feature>
<evidence type="ECO:0000256" key="4">
    <source>
        <dbReference type="ARBA" id="ARBA00023180"/>
    </source>
</evidence>
<dbReference type="InterPro" id="IPR002890">
    <property type="entry name" value="MG2"/>
</dbReference>
<dbReference type="GO" id="GO:0005615">
    <property type="term" value="C:extracellular space"/>
    <property type="evidence" value="ECO:0007669"/>
    <property type="project" value="UniProtKB-ARBA"/>
</dbReference>
<keyword evidence="1" id="KW-0732">Signal</keyword>
<evidence type="ECO:0000256" key="5">
    <source>
        <dbReference type="ARBA" id="ARBA00057615"/>
    </source>
</evidence>
<dbReference type="Pfam" id="PF17791">
    <property type="entry name" value="MG3"/>
    <property type="match status" value="1"/>
</dbReference>
<dbReference type="AlphaFoldDB" id="A0A182W9G6"/>
<evidence type="ECO:0000256" key="2">
    <source>
        <dbReference type="ARBA" id="ARBA00022859"/>
    </source>
</evidence>
<feature type="domain" description="Macroglobulin" evidence="8">
    <location>
        <begin position="39"/>
        <end position="130"/>
    </location>
</feature>
<dbReference type="EnsemblMetazoa" id="AMIN006994-RA">
    <property type="protein sequence ID" value="AMIN006994-PA"/>
    <property type="gene ID" value="AMIN006994"/>
</dbReference>
<evidence type="ECO:0000256" key="3">
    <source>
        <dbReference type="ARBA" id="ARBA00022966"/>
    </source>
</evidence>
<dbReference type="InterPro" id="IPR050473">
    <property type="entry name" value="A2M/Complement_sys"/>
</dbReference>
<dbReference type="PANTHER" id="PTHR11412">
    <property type="entry name" value="MACROGLOBULIN / COMPLEMENT"/>
    <property type="match status" value="1"/>
</dbReference>
<evidence type="ECO:0000256" key="1">
    <source>
        <dbReference type="ARBA" id="ARBA00022729"/>
    </source>
</evidence>
<comment type="subunit">
    <text evidence="6">Heterodimer of a TEP1-N chain and an TEP1-C chain non-covalently linked. Forms a complex composed of TEP1-N and TEP1-C heterodimer, LRIM1 and APL1C; the interaction stabilizes TEP1-N and TEP1-C heterodimer, prevents its binding to tissues while circulating in the hemolymph and protects the thioester bond from hydrolysis. Mature TEP1 and to a lesser extent full-length TEP1 interact with SPCLIP1; the interaction is induced by microbial infection.</text>
</comment>
<evidence type="ECO:0000259" key="8">
    <source>
        <dbReference type="Pfam" id="PF01835"/>
    </source>
</evidence>
<accession>A0A182W9G6</accession>
<dbReference type="Gene3D" id="2.60.40.1930">
    <property type="match status" value="1"/>
</dbReference>
<dbReference type="FunFam" id="2.60.40.1930:FF:000001">
    <property type="entry name" value="CD109 isoform 3"/>
    <property type="match status" value="1"/>
</dbReference>
<keyword evidence="4" id="KW-0325">Glycoprotein</keyword>
<dbReference type="STRING" id="112268.A0A182W9G6"/>
<name>A0A182W9G6_9DIPT</name>
<evidence type="ECO:0000256" key="6">
    <source>
        <dbReference type="ARBA" id="ARBA00063781"/>
    </source>
</evidence>
<dbReference type="GO" id="GO:0004866">
    <property type="term" value="F:endopeptidase inhibitor activity"/>
    <property type="evidence" value="ECO:0007669"/>
    <property type="project" value="InterPro"/>
</dbReference>
<evidence type="ECO:0000313" key="10">
    <source>
        <dbReference type="EnsemblMetazoa" id="AMIN006994-PA"/>
    </source>
</evidence>
<dbReference type="Gene3D" id="2.60.40.1940">
    <property type="match status" value="1"/>
</dbReference>
<proteinExistence type="predicted"/>
<evidence type="ECO:0000313" key="11">
    <source>
        <dbReference type="Proteomes" id="UP000075920"/>
    </source>
</evidence>
<reference evidence="10" key="2">
    <citation type="submission" date="2020-05" db="UniProtKB">
        <authorList>
            <consortium name="EnsemblMetazoa"/>
        </authorList>
    </citation>
    <scope>IDENTIFICATION</scope>
    <source>
        <strain evidence="10">MINIMUS1</strain>
    </source>
</reference>
<keyword evidence="11" id="KW-1185">Reference proteome</keyword>
<reference evidence="11" key="1">
    <citation type="submission" date="2013-03" db="EMBL/GenBank/DDBJ databases">
        <title>The Genome Sequence of Anopheles minimus MINIMUS1.</title>
        <authorList>
            <consortium name="The Broad Institute Genomics Platform"/>
            <person name="Neafsey D.E."/>
            <person name="Walton C."/>
            <person name="Walker B."/>
            <person name="Young S.K."/>
            <person name="Zeng Q."/>
            <person name="Gargeya S."/>
            <person name="Fitzgerald M."/>
            <person name="Haas B."/>
            <person name="Abouelleil A."/>
            <person name="Allen A.W."/>
            <person name="Alvarado L."/>
            <person name="Arachchi H.M."/>
            <person name="Berlin A.M."/>
            <person name="Chapman S.B."/>
            <person name="Gainer-Dewar J."/>
            <person name="Goldberg J."/>
            <person name="Griggs A."/>
            <person name="Gujja S."/>
            <person name="Hansen M."/>
            <person name="Howarth C."/>
            <person name="Imamovic A."/>
            <person name="Ireland A."/>
            <person name="Larimer J."/>
            <person name="McCowan C."/>
            <person name="Murphy C."/>
            <person name="Pearson M."/>
            <person name="Poon T.W."/>
            <person name="Priest M."/>
            <person name="Roberts A."/>
            <person name="Saif S."/>
            <person name="Shea T."/>
            <person name="Sisk P."/>
            <person name="Sykes S."/>
            <person name="Wortman J."/>
            <person name="Nusbaum C."/>
            <person name="Birren B."/>
        </authorList>
    </citation>
    <scope>NUCLEOTIDE SEQUENCE [LARGE SCALE GENOMIC DNA]</scope>
    <source>
        <strain evidence="11">MINIMUS1</strain>
    </source>
</reference>
<sequence length="237" mass="27060">MPENLSDGNYKITIDGQNGFSFHKEANLVYQQKSIAGLIQISKPVFKPGDTVQFRVIVLDHELKPPARVNTIHVRIHAPDEQVIREWSTAKLYAGVFENELQIATSPFLGMWQITVLVNGEEVVSKEFEVKEYVLSLFDLNVYPSTIPLEEHQALSLTIKAEYHFGKPVNGLAKVELYLEDDELDQRKEFEVYGTGQVELRFKGELSLYELSQNVRVRTTFIEQYTSKEGAKGCRMC</sequence>
<dbReference type="VEuPathDB" id="VectorBase:AMIN006994"/>
<dbReference type="PANTHER" id="PTHR11412:SF136">
    <property type="entry name" value="CD109 ANTIGEN"/>
    <property type="match status" value="1"/>
</dbReference>
<comment type="function">
    <text evidence="5">Binds covalently through a thioester bond to the pathogen surface resulting in pathogen clearance.</text>
</comment>
<organism evidence="10 11">
    <name type="scientific">Anopheles minimus</name>
    <dbReference type="NCBI Taxonomy" id="112268"/>
    <lineage>
        <taxon>Eukaryota</taxon>
        <taxon>Metazoa</taxon>
        <taxon>Ecdysozoa</taxon>
        <taxon>Arthropoda</taxon>
        <taxon>Hexapoda</taxon>
        <taxon>Insecta</taxon>
        <taxon>Pterygota</taxon>
        <taxon>Neoptera</taxon>
        <taxon>Endopterygota</taxon>
        <taxon>Diptera</taxon>
        <taxon>Nematocera</taxon>
        <taxon>Culicoidea</taxon>
        <taxon>Culicidae</taxon>
        <taxon>Anophelinae</taxon>
        <taxon>Anopheles</taxon>
    </lineage>
</organism>
<keyword evidence="3" id="KW-0882">Thioester bond</keyword>
<evidence type="ECO:0000259" key="9">
    <source>
        <dbReference type="Pfam" id="PF17791"/>
    </source>
</evidence>
<dbReference type="Proteomes" id="UP000075920">
    <property type="component" value="Unassembled WGS sequence"/>
</dbReference>